<gene>
    <name evidence="3" type="ORF">NITHO_3130005</name>
</gene>
<comment type="caution">
    <text evidence="3">The sequence shown here is derived from an EMBL/GenBank/DDBJ whole genome shotgun (WGS) entry which is preliminary data.</text>
</comment>
<dbReference type="OrthoDB" id="3078511at2"/>
<dbReference type="InterPro" id="IPR005031">
    <property type="entry name" value="COQ10_START"/>
</dbReference>
<dbReference type="EMBL" id="CAGS01000239">
    <property type="protein sequence ID" value="CCF84163.1"/>
    <property type="molecule type" value="Genomic_DNA"/>
</dbReference>
<evidence type="ECO:0000313" key="4">
    <source>
        <dbReference type="Proteomes" id="UP000004221"/>
    </source>
</evidence>
<proteinExistence type="inferred from homology"/>
<evidence type="ECO:0000256" key="1">
    <source>
        <dbReference type="ARBA" id="ARBA00008918"/>
    </source>
</evidence>
<dbReference type="InterPro" id="IPR023393">
    <property type="entry name" value="START-like_dom_sf"/>
</dbReference>
<sequence>MHRINRVDINGELDQVYRLGAEIERWPLILPHYRGVDLLWRQDNAVIARMRATRSGIPVSWTCVQQRFPSEPRATFRHIAGFTAGMEVTWQFTTLADGRIRVEIIHDFRKGWPLVDRLVSDRVVGDFFVANIADKTLARIKVLAETACPRVSGPVMPAQPAAIPAEPRR</sequence>
<accession>I4EHK1</accession>
<protein>
    <submittedName>
        <fullName evidence="3">Cyclase/dehydrase</fullName>
    </submittedName>
</protein>
<organism evidence="3 4">
    <name type="scientific">Nitrolancea hollandica Lb</name>
    <dbReference type="NCBI Taxonomy" id="1129897"/>
    <lineage>
        <taxon>Bacteria</taxon>
        <taxon>Pseudomonadati</taxon>
        <taxon>Thermomicrobiota</taxon>
        <taxon>Thermomicrobia</taxon>
        <taxon>Sphaerobacterales</taxon>
        <taxon>Sphaerobacterineae</taxon>
        <taxon>Sphaerobacteraceae</taxon>
        <taxon>Nitrolancea</taxon>
    </lineage>
</organism>
<dbReference type="AlphaFoldDB" id="I4EHK1"/>
<dbReference type="Pfam" id="PF03364">
    <property type="entry name" value="Polyketide_cyc"/>
    <property type="match status" value="1"/>
</dbReference>
<dbReference type="Proteomes" id="UP000004221">
    <property type="component" value="Unassembled WGS sequence"/>
</dbReference>
<evidence type="ECO:0000313" key="3">
    <source>
        <dbReference type="EMBL" id="CCF84163.1"/>
    </source>
</evidence>
<reference evidence="3 4" key="1">
    <citation type="journal article" date="2012" name="ISME J.">
        <title>Nitrification expanded: discovery, physiology and genomics of a nitrite-oxidizing bacterium from the phylum Chloroflexi.</title>
        <authorList>
            <person name="Sorokin D.Y."/>
            <person name="Lucker S."/>
            <person name="Vejmelkova D."/>
            <person name="Kostrikina N.A."/>
            <person name="Kleerebezem R."/>
            <person name="Rijpstra W.I."/>
            <person name="Damste J.S."/>
            <person name="Le Paslier D."/>
            <person name="Muyzer G."/>
            <person name="Wagner M."/>
            <person name="van Loosdrecht M.C."/>
            <person name="Daims H."/>
        </authorList>
    </citation>
    <scope>NUCLEOTIDE SEQUENCE [LARGE SCALE GENOMIC DNA]</scope>
    <source>
        <strain evidence="4">none</strain>
    </source>
</reference>
<keyword evidence="4" id="KW-1185">Reference proteome</keyword>
<comment type="similarity">
    <text evidence="1">Belongs to the ribosome association toxin RatA family.</text>
</comment>
<dbReference type="RefSeq" id="WP_008478101.1">
    <property type="nucleotide sequence ID" value="NZ_CAGS01000239.1"/>
</dbReference>
<feature type="domain" description="Coenzyme Q-binding protein COQ10 START" evidence="2">
    <location>
        <begin position="12"/>
        <end position="119"/>
    </location>
</feature>
<dbReference type="SUPFAM" id="SSF55961">
    <property type="entry name" value="Bet v1-like"/>
    <property type="match status" value="1"/>
</dbReference>
<evidence type="ECO:0000259" key="2">
    <source>
        <dbReference type="Pfam" id="PF03364"/>
    </source>
</evidence>
<name>I4EHK1_9BACT</name>
<dbReference type="Gene3D" id="3.30.530.20">
    <property type="match status" value="1"/>
</dbReference>